<keyword evidence="2" id="KW-1185">Reference proteome</keyword>
<gene>
    <name evidence="1" type="ORF">FE633_12765</name>
</gene>
<evidence type="ECO:0008006" key="3">
    <source>
        <dbReference type="Google" id="ProtNLM"/>
    </source>
</evidence>
<protein>
    <recommendedName>
        <fullName evidence="3">Protein kilB</fullName>
    </recommendedName>
</protein>
<dbReference type="EMBL" id="VBZC01000012">
    <property type="protein sequence ID" value="TLS45644.1"/>
    <property type="molecule type" value="Genomic_DNA"/>
</dbReference>
<evidence type="ECO:0000313" key="1">
    <source>
        <dbReference type="EMBL" id="TLS45644.1"/>
    </source>
</evidence>
<proteinExistence type="predicted"/>
<comment type="caution">
    <text evidence="1">The sequence shown here is derived from an EMBL/GenBank/DDBJ whole genome shotgun (WGS) entry which is preliminary data.</text>
</comment>
<dbReference type="AlphaFoldDB" id="A0A5R9FYR3"/>
<dbReference type="RefSeq" id="WP_138045235.1">
    <property type="nucleotide sequence ID" value="NZ_VBZC01000012.1"/>
</dbReference>
<reference evidence="1 2" key="1">
    <citation type="submission" date="2019-05" db="EMBL/GenBank/DDBJ databases">
        <title>Streptomyces sp. NEAU-C151, a novel actinomycete isolated from soil.</title>
        <authorList>
            <person name="Han L."/>
            <person name="Jiang H."/>
        </authorList>
    </citation>
    <scope>NUCLEOTIDE SEQUENCE [LARGE SCALE GENOMIC DNA]</scope>
    <source>
        <strain evidence="1 2">NEAU-C151</strain>
    </source>
</reference>
<evidence type="ECO:0000313" key="2">
    <source>
        <dbReference type="Proteomes" id="UP000305906"/>
    </source>
</evidence>
<organism evidence="1 2">
    <name type="scientific">Streptomyces montanus</name>
    <dbReference type="NCBI Taxonomy" id="2580423"/>
    <lineage>
        <taxon>Bacteria</taxon>
        <taxon>Bacillati</taxon>
        <taxon>Actinomycetota</taxon>
        <taxon>Actinomycetes</taxon>
        <taxon>Kitasatosporales</taxon>
        <taxon>Streptomycetaceae</taxon>
        <taxon>Streptomyces</taxon>
    </lineage>
</organism>
<sequence length="120" mass="13183">MTQVLTSLIAVAGTLLGGCLGYLLQRHAGNRAERRAAVLAYTAAITEFLRAQQDWWWRKHEQPDGPEHKAARLEGQRLRGVARQAVNGLLFSVGDAELVAEACRILEEANTVHRAADGPR</sequence>
<accession>A0A5R9FYR3</accession>
<dbReference type="Proteomes" id="UP000305906">
    <property type="component" value="Unassembled WGS sequence"/>
</dbReference>
<name>A0A5R9FYR3_9ACTN</name>